<dbReference type="EMBL" id="CVRL01000023">
    <property type="protein sequence ID" value="CRL10974.1"/>
    <property type="molecule type" value="Genomic_DNA"/>
</dbReference>
<dbReference type="PRINTS" id="PR01023">
    <property type="entry name" value="NAFLGMOTY"/>
</dbReference>
<dbReference type="RefSeq" id="WP_037302678.1">
    <property type="nucleotide sequence ID" value="NZ_BSKQ01000001.1"/>
</dbReference>
<dbReference type="GO" id="GO:0009279">
    <property type="term" value="C:cell outer membrane"/>
    <property type="evidence" value="ECO:0007669"/>
    <property type="project" value="UniProtKB-SubCell"/>
</dbReference>
<keyword evidence="7" id="KW-0449">Lipoprotein</keyword>
<proteinExistence type="predicted"/>
<dbReference type="PRINTS" id="PR01021">
    <property type="entry name" value="OMPADOMAIN"/>
</dbReference>
<dbReference type="PROSITE" id="PS51123">
    <property type="entry name" value="OMPA_2"/>
    <property type="match status" value="1"/>
</dbReference>
<dbReference type="InterPro" id="IPR006665">
    <property type="entry name" value="OmpA-like"/>
</dbReference>
<dbReference type="Pfam" id="PF13441">
    <property type="entry name" value="Gly-zipper_YMGG"/>
    <property type="match status" value="1"/>
</dbReference>
<keyword evidence="5" id="KW-0732">Signal</keyword>
<dbReference type="Gene3D" id="3.30.1330.60">
    <property type="entry name" value="OmpA-like domain"/>
    <property type="match status" value="1"/>
</dbReference>
<evidence type="ECO:0000256" key="4">
    <source>
        <dbReference type="PROSITE-ProRule" id="PRU00473"/>
    </source>
</evidence>
<dbReference type="InterPro" id="IPR050330">
    <property type="entry name" value="Bact_OuterMem_StrucFunc"/>
</dbReference>
<protein>
    <submittedName>
        <fullName evidence="7">Inner membrane lipoprotein YiaD</fullName>
    </submittedName>
</protein>
<comment type="subcellular location">
    <subcellularLocation>
        <location evidence="1">Cell outer membrane</location>
    </subcellularLocation>
</comment>
<dbReference type="InterPro" id="IPR006690">
    <property type="entry name" value="OMPA-like_CS"/>
</dbReference>
<dbReference type="OrthoDB" id="9782229at2"/>
<reference evidence="7 8" key="1">
    <citation type="submission" date="2015-05" db="EMBL/GenBank/DDBJ databases">
        <authorList>
            <person name="Rodrigo-Torres Lidia"/>
            <person name="Arahal R.David."/>
        </authorList>
    </citation>
    <scope>NUCLEOTIDE SEQUENCE [LARGE SCALE GENOMIC DNA]</scope>
    <source>
        <strain evidence="7 8">CECT 7321</strain>
    </source>
</reference>
<dbReference type="PANTHER" id="PTHR30329">
    <property type="entry name" value="STATOR ELEMENT OF FLAGELLAR MOTOR COMPLEX"/>
    <property type="match status" value="1"/>
</dbReference>
<dbReference type="InterPro" id="IPR006664">
    <property type="entry name" value="OMP_bac"/>
</dbReference>
<evidence type="ECO:0000256" key="3">
    <source>
        <dbReference type="ARBA" id="ARBA00023237"/>
    </source>
</evidence>
<dbReference type="SUPFAM" id="SSF103088">
    <property type="entry name" value="OmpA-like"/>
    <property type="match status" value="1"/>
</dbReference>
<dbReference type="CDD" id="cd07185">
    <property type="entry name" value="OmpA_C-like"/>
    <property type="match status" value="1"/>
</dbReference>
<dbReference type="AlphaFoldDB" id="A0A0H5D1R4"/>
<evidence type="ECO:0000313" key="7">
    <source>
        <dbReference type="EMBL" id="CRL10974.1"/>
    </source>
</evidence>
<keyword evidence="2 4" id="KW-0472">Membrane</keyword>
<dbReference type="GeneID" id="78398124"/>
<dbReference type="InterPro" id="IPR027367">
    <property type="entry name" value="Gly-zipper_YMGG"/>
</dbReference>
<dbReference type="Proteomes" id="UP000043764">
    <property type="component" value="Unassembled WGS sequence"/>
</dbReference>
<sequence>MMQMKLTTAGILAAALGLTACTDPATIGTNGSNTQQGAIIGGIIGAGVGALTNDSDRGLGAATGAIVGAAAGSVIGNQLDAQERELRQSISNDGITIVNTGDRLIVSLPNDLTFATDSSAISPAVRSDLNKVAASLVRYPNSLVQVIGHTDSDGSASYNQALSERRANAVADQIQAGGVPYNRLAIIGRGEDQPVASNLTPEGKARNRRVEIVVIPQG</sequence>
<organism evidence="7 8">
    <name type="scientific">Phaeobacter italicus</name>
    <dbReference type="NCBI Taxonomy" id="481446"/>
    <lineage>
        <taxon>Bacteria</taxon>
        <taxon>Pseudomonadati</taxon>
        <taxon>Pseudomonadota</taxon>
        <taxon>Alphaproteobacteria</taxon>
        <taxon>Rhodobacterales</taxon>
        <taxon>Roseobacteraceae</taxon>
        <taxon>Phaeobacter</taxon>
    </lineage>
</organism>
<accession>A0A0H5D1R4</accession>
<gene>
    <name evidence="7" type="primary">yiaD_2</name>
    <name evidence="7" type="ORF">NIT7321_01823</name>
</gene>
<dbReference type="PROSITE" id="PS01068">
    <property type="entry name" value="OMPA_1"/>
    <property type="match status" value="1"/>
</dbReference>
<feature type="domain" description="OmpA-like" evidence="6">
    <location>
        <begin position="101"/>
        <end position="218"/>
    </location>
</feature>
<evidence type="ECO:0000256" key="1">
    <source>
        <dbReference type="ARBA" id="ARBA00004442"/>
    </source>
</evidence>
<feature type="chain" id="PRO_5009773427" evidence="5">
    <location>
        <begin position="26"/>
        <end position="218"/>
    </location>
</feature>
<evidence type="ECO:0000256" key="2">
    <source>
        <dbReference type="ARBA" id="ARBA00023136"/>
    </source>
</evidence>
<dbReference type="PROSITE" id="PS51257">
    <property type="entry name" value="PROKAR_LIPOPROTEIN"/>
    <property type="match status" value="1"/>
</dbReference>
<dbReference type="InterPro" id="IPR036737">
    <property type="entry name" value="OmpA-like_sf"/>
</dbReference>
<evidence type="ECO:0000313" key="8">
    <source>
        <dbReference type="Proteomes" id="UP000043764"/>
    </source>
</evidence>
<keyword evidence="3" id="KW-0998">Cell outer membrane</keyword>
<keyword evidence="8" id="KW-1185">Reference proteome</keyword>
<evidence type="ECO:0000256" key="5">
    <source>
        <dbReference type="SAM" id="SignalP"/>
    </source>
</evidence>
<name>A0A0H5D1R4_9RHOB</name>
<evidence type="ECO:0000259" key="6">
    <source>
        <dbReference type="PROSITE" id="PS51123"/>
    </source>
</evidence>
<feature type="signal peptide" evidence="5">
    <location>
        <begin position="1"/>
        <end position="25"/>
    </location>
</feature>
<dbReference type="PANTHER" id="PTHR30329:SF21">
    <property type="entry name" value="LIPOPROTEIN YIAD-RELATED"/>
    <property type="match status" value="1"/>
</dbReference>
<dbReference type="STRING" id="481446.NIT7645_02234"/>
<dbReference type="Pfam" id="PF00691">
    <property type="entry name" value="OmpA"/>
    <property type="match status" value="1"/>
</dbReference>